<feature type="region of interest" description="Disordered" evidence="1">
    <location>
        <begin position="172"/>
        <end position="204"/>
    </location>
</feature>
<organism evidence="2 3">
    <name type="scientific">Parnassius apollo</name>
    <name type="common">Apollo butterfly</name>
    <name type="synonym">Papilio apollo</name>
    <dbReference type="NCBI Taxonomy" id="110799"/>
    <lineage>
        <taxon>Eukaryota</taxon>
        <taxon>Metazoa</taxon>
        <taxon>Ecdysozoa</taxon>
        <taxon>Arthropoda</taxon>
        <taxon>Hexapoda</taxon>
        <taxon>Insecta</taxon>
        <taxon>Pterygota</taxon>
        <taxon>Neoptera</taxon>
        <taxon>Endopterygota</taxon>
        <taxon>Lepidoptera</taxon>
        <taxon>Glossata</taxon>
        <taxon>Ditrysia</taxon>
        <taxon>Papilionoidea</taxon>
        <taxon>Papilionidae</taxon>
        <taxon>Parnassiinae</taxon>
        <taxon>Parnassini</taxon>
        <taxon>Parnassius</taxon>
        <taxon>Parnassius</taxon>
    </lineage>
</organism>
<name>A0A8S3XLN3_PARAO</name>
<accession>A0A8S3XLN3</accession>
<keyword evidence="3" id="KW-1185">Reference proteome</keyword>
<reference evidence="2" key="1">
    <citation type="submission" date="2021-04" db="EMBL/GenBank/DDBJ databases">
        <authorList>
            <person name="Tunstrom K."/>
        </authorList>
    </citation>
    <scope>NUCLEOTIDE SEQUENCE</scope>
</reference>
<evidence type="ECO:0000313" key="2">
    <source>
        <dbReference type="EMBL" id="CAG5031325.1"/>
    </source>
</evidence>
<feature type="compositionally biased region" description="Basic and acidic residues" evidence="1">
    <location>
        <begin position="30"/>
        <end position="42"/>
    </location>
</feature>
<gene>
    <name evidence="2" type="ORF">PAPOLLO_LOCUS19669</name>
</gene>
<evidence type="ECO:0000313" key="3">
    <source>
        <dbReference type="Proteomes" id="UP000691718"/>
    </source>
</evidence>
<dbReference type="OrthoDB" id="6140287at2759"/>
<evidence type="ECO:0000256" key="1">
    <source>
        <dbReference type="SAM" id="MobiDB-lite"/>
    </source>
</evidence>
<dbReference type="Proteomes" id="UP000691718">
    <property type="component" value="Unassembled WGS sequence"/>
</dbReference>
<sequence length="204" mass="23981">MPKRRKESEEEHLERKLNKYKKKYERCKRRKDEHSKDNRNENEEIILENIEPEEEEEVEIMEIKEKQLEEDIIKAMGPRINTKFSYGQPIHPEIYKRVEGILMEGLNKKNIETYIKEHLIPENAILLEAPLLNPELHMVADSVKTRDKKIENRQNLLGLATDKAQYCNKKLLFPSTTRDPEEDVQGKSKLSTAGDQGPGPKHRQ</sequence>
<dbReference type="AlphaFoldDB" id="A0A8S3XLN3"/>
<feature type="region of interest" description="Disordered" evidence="1">
    <location>
        <begin position="24"/>
        <end position="46"/>
    </location>
</feature>
<protein>
    <submittedName>
        <fullName evidence="2">(apollo) hypothetical protein</fullName>
    </submittedName>
</protein>
<proteinExistence type="predicted"/>
<dbReference type="EMBL" id="CAJQZP010001218">
    <property type="protein sequence ID" value="CAG5031325.1"/>
    <property type="molecule type" value="Genomic_DNA"/>
</dbReference>
<comment type="caution">
    <text evidence="2">The sequence shown here is derived from an EMBL/GenBank/DDBJ whole genome shotgun (WGS) entry which is preliminary data.</text>
</comment>